<evidence type="ECO:0000256" key="4">
    <source>
        <dbReference type="SAM" id="SignalP"/>
    </source>
</evidence>
<dbReference type="PANTHER" id="PTHR35089">
    <property type="entry name" value="CHAPERONE PROTEIN SKP"/>
    <property type="match status" value="1"/>
</dbReference>
<dbReference type="PANTHER" id="PTHR35089:SF1">
    <property type="entry name" value="CHAPERONE PROTEIN SKP"/>
    <property type="match status" value="1"/>
</dbReference>
<dbReference type="RefSeq" id="WP_072336349.1">
    <property type="nucleotide sequence ID" value="NZ_CALJDE010000021.1"/>
</dbReference>
<dbReference type="EMBL" id="LT630450">
    <property type="protein sequence ID" value="SFV73945.1"/>
    <property type="molecule type" value="Genomic_DNA"/>
</dbReference>
<dbReference type="KEGG" id="dpg:DESPIGER_2123"/>
<reference evidence="6" key="1">
    <citation type="submission" date="2016-10" db="EMBL/GenBank/DDBJ databases">
        <authorList>
            <person name="Wegmann U."/>
        </authorList>
    </citation>
    <scope>NUCLEOTIDE SEQUENCE [LARGE SCALE GENOMIC DNA]</scope>
</reference>
<dbReference type="Pfam" id="PF03938">
    <property type="entry name" value="OmpH"/>
    <property type="match status" value="1"/>
</dbReference>
<evidence type="ECO:0000256" key="3">
    <source>
        <dbReference type="SAM" id="MobiDB-lite"/>
    </source>
</evidence>
<gene>
    <name evidence="5" type="ORF">DESPIGER_2123</name>
</gene>
<accession>A0A1K1LGW0</accession>
<feature type="signal peptide" evidence="4">
    <location>
        <begin position="1"/>
        <end position="23"/>
    </location>
</feature>
<feature type="compositionally biased region" description="Low complexity" evidence="3">
    <location>
        <begin position="192"/>
        <end position="221"/>
    </location>
</feature>
<feature type="region of interest" description="Disordered" evidence="3">
    <location>
        <begin position="161"/>
        <end position="221"/>
    </location>
</feature>
<evidence type="ECO:0000313" key="5">
    <source>
        <dbReference type="EMBL" id="SFV73945.1"/>
    </source>
</evidence>
<feature type="chain" id="PRO_5012001158" evidence="4">
    <location>
        <begin position="24"/>
        <end position="221"/>
    </location>
</feature>
<dbReference type="PROSITE" id="PS51257">
    <property type="entry name" value="PROKAR_LIPOPROTEIN"/>
    <property type="match status" value="1"/>
</dbReference>
<dbReference type="SUPFAM" id="SSF111384">
    <property type="entry name" value="OmpH-like"/>
    <property type="match status" value="1"/>
</dbReference>
<evidence type="ECO:0000256" key="2">
    <source>
        <dbReference type="ARBA" id="ARBA00022729"/>
    </source>
</evidence>
<dbReference type="InterPro" id="IPR024930">
    <property type="entry name" value="Skp_dom_sf"/>
</dbReference>
<keyword evidence="5" id="KW-0449">Lipoprotein</keyword>
<keyword evidence="6" id="KW-1185">Reference proteome</keyword>
<name>A0A1K1LGW0_9BACT</name>
<sequence length="221" mass="23463">MPIRLLILSLLVLCLAVSGCQQTQEPAVKVGVVDMNRLLRDSEPGKEASRFLEGMQKEIQQQIDDVQARLGKDPENENLQRELQAIYMGGQQRINAEQQNVVSQLLDLTQRLVNNYRKANGLSVVLGTDVAVAYDPALDVTNALLDEMNKQKVNFVSVSNPQPEAPAAADAPAAEAPAPAAQDAKAAEKPAAKPAPAAEQAAPAAEKPAAAKAAPSEAKAQ</sequence>
<comment type="similarity">
    <text evidence="1">Belongs to the Skp family.</text>
</comment>
<dbReference type="GO" id="GO:0051082">
    <property type="term" value="F:unfolded protein binding"/>
    <property type="evidence" value="ECO:0007669"/>
    <property type="project" value="InterPro"/>
</dbReference>
<dbReference type="InterPro" id="IPR005632">
    <property type="entry name" value="Chaperone_Skp"/>
</dbReference>
<dbReference type="SMART" id="SM00935">
    <property type="entry name" value="OmpH"/>
    <property type="match status" value="1"/>
</dbReference>
<dbReference type="AlphaFoldDB" id="A0A1K1LGW0"/>
<dbReference type="GO" id="GO:0005829">
    <property type="term" value="C:cytosol"/>
    <property type="evidence" value="ECO:0007669"/>
    <property type="project" value="TreeGrafter"/>
</dbReference>
<keyword evidence="2 4" id="KW-0732">Signal</keyword>
<evidence type="ECO:0000256" key="1">
    <source>
        <dbReference type="ARBA" id="ARBA00009091"/>
    </source>
</evidence>
<dbReference type="GO" id="GO:0050821">
    <property type="term" value="P:protein stabilization"/>
    <property type="evidence" value="ECO:0007669"/>
    <property type="project" value="TreeGrafter"/>
</dbReference>
<dbReference type="Proteomes" id="UP000186323">
    <property type="component" value="Chromosome I"/>
</dbReference>
<feature type="compositionally biased region" description="Low complexity" evidence="3">
    <location>
        <begin position="161"/>
        <end position="184"/>
    </location>
</feature>
<proteinExistence type="inferred from homology"/>
<protein>
    <submittedName>
        <fullName evidence="5">Lipoprotein, putative</fullName>
    </submittedName>
</protein>
<organism evidence="5 6">
    <name type="scientific">Desulfovibrio piger</name>
    <dbReference type="NCBI Taxonomy" id="901"/>
    <lineage>
        <taxon>Bacteria</taxon>
        <taxon>Pseudomonadati</taxon>
        <taxon>Thermodesulfobacteriota</taxon>
        <taxon>Desulfovibrionia</taxon>
        <taxon>Desulfovibrionales</taxon>
        <taxon>Desulfovibrionaceae</taxon>
        <taxon>Desulfovibrio</taxon>
    </lineage>
</organism>
<dbReference type="Gene3D" id="3.30.910.20">
    <property type="entry name" value="Skp domain"/>
    <property type="match status" value="1"/>
</dbReference>
<evidence type="ECO:0000313" key="6">
    <source>
        <dbReference type="Proteomes" id="UP000186323"/>
    </source>
</evidence>